<dbReference type="SMART" id="SM00418">
    <property type="entry name" value="HTH_ARSR"/>
    <property type="match status" value="1"/>
</dbReference>
<dbReference type="NCBIfam" id="NF033788">
    <property type="entry name" value="HTH_metalloreg"/>
    <property type="match status" value="1"/>
</dbReference>
<gene>
    <name evidence="2" type="ORF">ABDK96_15475</name>
</gene>
<protein>
    <submittedName>
        <fullName evidence="2">Metalloregulator ArsR/SmtB family transcription factor</fullName>
    </submittedName>
</protein>
<dbReference type="InterPro" id="IPR052543">
    <property type="entry name" value="HTH_Metal-responsive_Reg"/>
</dbReference>
<reference evidence="2 3" key="1">
    <citation type="submission" date="2024-05" db="EMBL/GenBank/DDBJ databases">
        <authorList>
            <person name="Yi C."/>
        </authorList>
    </citation>
    <scope>NUCLEOTIDE SEQUENCE [LARGE SCALE GENOMIC DNA]</scope>
    <source>
        <strain evidence="2 3">XS13</strain>
    </source>
</reference>
<dbReference type="SUPFAM" id="SSF46785">
    <property type="entry name" value="Winged helix' DNA-binding domain"/>
    <property type="match status" value="1"/>
</dbReference>
<dbReference type="PROSITE" id="PS50987">
    <property type="entry name" value="HTH_ARSR_2"/>
    <property type="match status" value="1"/>
</dbReference>
<sequence>MTPVTGSHATALAQLGHALSDGTRTRILLALREGPARPSDLAQQLDVSRQSMSNQLSCLRGCGLVEGSSEGRSTWYRLADQRIGSTLGDLLELVVTVDPNCCTPKGCTCR</sequence>
<keyword evidence="3" id="KW-1185">Reference proteome</keyword>
<dbReference type="EMBL" id="JBDXMX010000009">
    <property type="protein sequence ID" value="MEO9249084.1"/>
    <property type="molecule type" value="Genomic_DNA"/>
</dbReference>
<feature type="domain" description="HTH arsR-type" evidence="1">
    <location>
        <begin position="4"/>
        <end position="98"/>
    </location>
</feature>
<evidence type="ECO:0000313" key="2">
    <source>
        <dbReference type="EMBL" id="MEO9249084.1"/>
    </source>
</evidence>
<organism evidence="2 3">
    <name type="scientific">Citricoccus nitrophenolicus</name>
    <dbReference type="NCBI Taxonomy" id="863575"/>
    <lineage>
        <taxon>Bacteria</taxon>
        <taxon>Bacillati</taxon>
        <taxon>Actinomycetota</taxon>
        <taxon>Actinomycetes</taxon>
        <taxon>Micrococcales</taxon>
        <taxon>Micrococcaceae</taxon>
        <taxon>Citricoccus</taxon>
    </lineage>
</organism>
<proteinExistence type="predicted"/>
<dbReference type="PANTHER" id="PTHR39168">
    <property type="entry name" value="TRANSCRIPTIONAL REGULATOR-RELATED"/>
    <property type="match status" value="1"/>
</dbReference>
<dbReference type="CDD" id="cd00090">
    <property type="entry name" value="HTH_ARSR"/>
    <property type="match status" value="1"/>
</dbReference>
<name>A0ABV0IN98_9MICC</name>
<dbReference type="InterPro" id="IPR001845">
    <property type="entry name" value="HTH_ArsR_DNA-bd_dom"/>
</dbReference>
<dbReference type="Gene3D" id="1.10.10.10">
    <property type="entry name" value="Winged helix-like DNA-binding domain superfamily/Winged helix DNA-binding domain"/>
    <property type="match status" value="1"/>
</dbReference>
<dbReference type="PRINTS" id="PR00778">
    <property type="entry name" value="HTHARSR"/>
</dbReference>
<dbReference type="InterPro" id="IPR011991">
    <property type="entry name" value="ArsR-like_HTH"/>
</dbReference>
<dbReference type="InterPro" id="IPR036388">
    <property type="entry name" value="WH-like_DNA-bd_sf"/>
</dbReference>
<dbReference type="Proteomes" id="UP001484097">
    <property type="component" value="Unassembled WGS sequence"/>
</dbReference>
<evidence type="ECO:0000313" key="3">
    <source>
        <dbReference type="Proteomes" id="UP001484097"/>
    </source>
</evidence>
<comment type="caution">
    <text evidence="2">The sequence shown here is derived from an EMBL/GenBank/DDBJ whole genome shotgun (WGS) entry which is preliminary data.</text>
</comment>
<dbReference type="InterPro" id="IPR036390">
    <property type="entry name" value="WH_DNA-bd_sf"/>
</dbReference>
<evidence type="ECO:0000259" key="1">
    <source>
        <dbReference type="PROSITE" id="PS50987"/>
    </source>
</evidence>
<dbReference type="PANTHER" id="PTHR39168:SF2">
    <property type="entry name" value="HTH-TYPE TRANSCRIPTIONAL REGULATOR CMTR"/>
    <property type="match status" value="1"/>
</dbReference>
<dbReference type="Pfam" id="PF01022">
    <property type="entry name" value="HTH_5"/>
    <property type="match status" value="1"/>
</dbReference>
<accession>A0ABV0IN98</accession>
<dbReference type="RefSeq" id="WP_347921759.1">
    <property type="nucleotide sequence ID" value="NZ_JBDXMX010000009.1"/>
</dbReference>